<dbReference type="EMBL" id="CAEZTS010000002">
    <property type="protein sequence ID" value="CAB4564852.1"/>
    <property type="molecule type" value="Genomic_DNA"/>
</dbReference>
<proteinExistence type="predicted"/>
<protein>
    <submittedName>
        <fullName evidence="2">Unannotated protein</fullName>
    </submittedName>
</protein>
<organism evidence="2">
    <name type="scientific">freshwater metagenome</name>
    <dbReference type="NCBI Taxonomy" id="449393"/>
    <lineage>
        <taxon>unclassified sequences</taxon>
        <taxon>metagenomes</taxon>
        <taxon>ecological metagenomes</taxon>
    </lineage>
</organism>
<reference evidence="2" key="1">
    <citation type="submission" date="2020-05" db="EMBL/GenBank/DDBJ databases">
        <authorList>
            <person name="Chiriac C."/>
            <person name="Salcher M."/>
            <person name="Ghai R."/>
            <person name="Kavagutti S V."/>
        </authorList>
    </citation>
    <scope>NUCLEOTIDE SEQUENCE</scope>
</reference>
<evidence type="ECO:0000313" key="2">
    <source>
        <dbReference type="EMBL" id="CAB4564852.1"/>
    </source>
</evidence>
<name>A0A6J6DL23_9ZZZZ</name>
<accession>A0A6J6DL23</accession>
<gene>
    <name evidence="2" type="ORF">UFOPK1722_00026</name>
</gene>
<sequence>MRALGNHLGVDPTAVYRHFPSRDQILTGRELRVPRCERHADLATQTTKSQRIEPLVVDDSNSGIHELFSSVLPRPNHHRRPSSARYLDQSTMRRRRRTTATNAPDVNNQIARFMGVSLFQPVLGNNFGANLKPIDVVRPAVVSTIV</sequence>
<dbReference type="AlphaFoldDB" id="A0A6J6DL23"/>
<feature type="region of interest" description="Disordered" evidence="1">
    <location>
        <begin position="72"/>
        <end position="103"/>
    </location>
</feature>
<evidence type="ECO:0000256" key="1">
    <source>
        <dbReference type="SAM" id="MobiDB-lite"/>
    </source>
</evidence>
<dbReference type="Gene3D" id="1.10.10.60">
    <property type="entry name" value="Homeodomain-like"/>
    <property type="match status" value="1"/>
</dbReference>